<comment type="caution">
    <text evidence="2">The sequence shown here is derived from an EMBL/GenBank/DDBJ whole genome shotgun (WGS) entry which is preliminary data.</text>
</comment>
<accession>A0A835LV01</accession>
<evidence type="ECO:0000259" key="1">
    <source>
        <dbReference type="Pfam" id="PF00646"/>
    </source>
</evidence>
<organism evidence="2 3">
    <name type="scientific">Coptis chinensis</name>
    <dbReference type="NCBI Taxonomy" id="261450"/>
    <lineage>
        <taxon>Eukaryota</taxon>
        <taxon>Viridiplantae</taxon>
        <taxon>Streptophyta</taxon>
        <taxon>Embryophyta</taxon>
        <taxon>Tracheophyta</taxon>
        <taxon>Spermatophyta</taxon>
        <taxon>Magnoliopsida</taxon>
        <taxon>Ranunculales</taxon>
        <taxon>Ranunculaceae</taxon>
        <taxon>Coptidoideae</taxon>
        <taxon>Coptis</taxon>
    </lineage>
</organism>
<dbReference type="InterPro" id="IPR036047">
    <property type="entry name" value="F-box-like_dom_sf"/>
</dbReference>
<feature type="domain" description="F-box" evidence="1">
    <location>
        <begin position="9"/>
        <end position="31"/>
    </location>
</feature>
<name>A0A835LV01_9MAGN</name>
<evidence type="ECO:0000313" key="2">
    <source>
        <dbReference type="EMBL" id="KAF9605977.1"/>
    </source>
</evidence>
<dbReference type="PANTHER" id="PTHR31672">
    <property type="entry name" value="BNACNNG10540D PROTEIN"/>
    <property type="match status" value="1"/>
</dbReference>
<dbReference type="AlphaFoldDB" id="A0A835LV01"/>
<dbReference type="Proteomes" id="UP000631114">
    <property type="component" value="Unassembled WGS sequence"/>
</dbReference>
<dbReference type="Pfam" id="PF00646">
    <property type="entry name" value="F-box"/>
    <property type="match status" value="1"/>
</dbReference>
<keyword evidence="3" id="KW-1185">Reference proteome</keyword>
<dbReference type="OrthoDB" id="591557at2759"/>
<reference evidence="2 3" key="1">
    <citation type="submission" date="2020-10" db="EMBL/GenBank/DDBJ databases">
        <title>The Coptis chinensis genome and diversification of protoberbering-type alkaloids.</title>
        <authorList>
            <person name="Wang B."/>
            <person name="Shu S."/>
            <person name="Song C."/>
            <person name="Liu Y."/>
        </authorList>
    </citation>
    <scope>NUCLEOTIDE SEQUENCE [LARGE SCALE GENOMIC DNA]</scope>
    <source>
        <strain evidence="2">HL-2020</strain>
        <tissue evidence="2">Leaf</tissue>
    </source>
</reference>
<sequence length="209" mass="24136">MEKNRANNDLPHEIIELILLRLPVKSILRFRNSWRKIQDIPYSIPYITTTGAFTNDALHWTAFPLRSFNAVIIAYDVGGDSFREVPYPDHLISYSCKIDAAILDDNLCMMWCDKGPYELWMMEEYGAIESWTKKFIIRLDLELQYTSPGLVPLCFIKDGATLVLDSIYDLRLFELGSKILKRWPVSTKDGFKSCCFEATIYTESLVAIE</sequence>
<evidence type="ECO:0000313" key="3">
    <source>
        <dbReference type="Proteomes" id="UP000631114"/>
    </source>
</evidence>
<proteinExistence type="predicted"/>
<dbReference type="PANTHER" id="PTHR31672:SF13">
    <property type="entry name" value="F-BOX PROTEIN CPR30-LIKE"/>
    <property type="match status" value="1"/>
</dbReference>
<protein>
    <recommendedName>
        <fullName evidence="1">F-box domain-containing protein</fullName>
    </recommendedName>
</protein>
<dbReference type="InterPro" id="IPR001810">
    <property type="entry name" value="F-box_dom"/>
</dbReference>
<dbReference type="EMBL" id="JADFTS010000005">
    <property type="protein sequence ID" value="KAF9605977.1"/>
    <property type="molecule type" value="Genomic_DNA"/>
</dbReference>
<dbReference type="InterPro" id="IPR050796">
    <property type="entry name" value="SCF_F-box_component"/>
</dbReference>
<gene>
    <name evidence="2" type="ORF">IFM89_021303</name>
</gene>
<dbReference type="SUPFAM" id="SSF81383">
    <property type="entry name" value="F-box domain"/>
    <property type="match status" value="1"/>
</dbReference>